<sequence>MITTILLIGLTILAVALLYLCLPNQRWLSQPLSKAFWPIVLAALGVSLLGWLLLLSPLAAILSWLVVIMLALGLLPALFLLRRRAD</sequence>
<evidence type="ECO:0000256" key="1">
    <source>
        <dbReference type="SAM" id="Phobius"/>
    </source>
</evidence>
<reference evidence="2 3" key="1">
    <citation type="submission" date="2024-03" db="EMBL/GenBank/DDBJ databases">
        <title>High-quality draft genome sequence of Oceanobacter sp. wDCs-4.</title>
        <authorList>
            <person name="Dong C."/>
        </authorList>
    </citation>
    <scope>NUCLEOTIDE SEQUENCE [LARGE SCALE GENOMIC DNA]</scope>
    <source>
        <strain evidence="3">wDCs-4</strain>
    </source>
</reference>
<name>A0ABW8NIV2_9GAMM</name>
<keyword evidence="1" id="KW-0812">Transmembrane</keyword>
<dbReference type="Proteomes" id="UP001620597">
    <property type="component" value="Unassembled WGS sequence"/>
</dbReference>
<keyword evidence="3" id="KW-1185">Reference proteome</keyword>
<evidence type="ECO:0008006" key="4">
    <source>
        <dbReference type="Google" id="ProtNLM"/>
    </source>
</evidence>
<feature type="transmembrane region" description="Helical" evidence="1">
    <location>
        <begin position="61"/>
        <end position="81"/>
    </location>
</feature>
<keyword evidence="1" id="KW-0472">Membrane</keyword>
<evidence type="ECO:0000313" key="2">
    <source>
        <dbReference type="EMBL" id="MFK4752899.1"/>
    </source>
</evidence>
<keyword evidence="1" id="KW-1133">Transmembrane helix</keyword>
<organism evidence="2 3">
    <name type="scientific">Oceanobacter antarcticus</name>
    <dbReference type="NCBI Taxonomy" id="3133425"/>
    <lineage>
        <taxon>Bacteria</taxon>
        <taxon>Pseudomonadati</taxon>
        <taxon>Pseudomonadota</taxon>
        <taxon>Gammaproteobacteria</taxon>
        <taxon>Oceanospirillales</taxon>
        <taxon>Oceanospirillaceae</taxon>
        <taxon>Oceanobacter</taxon>
    </lineage>
</organism>
<comment type="caution">
    <text evidence="2">The sequence shown here is derived from an EMBL/GenBank/DDBJ whole genome shotgun (WGS) entry which is preliminary data.</text>
</comment>
<feature type="transmembrane region" description="Helical" evidence="1">
    <location>
        <begin position="35"/>
        <end position="55"/>
    </location>
</feature>
<protein>
    <recommendedName>
        <fullName evidence="4">DUF4175 domain-containing protein</fullName>
    </recommendedName>
</protein>
<gene>
    <name evidence="2" type="ORF">WG929_10810</name>
</gene>
<proteinExistence type="predicted"/>
<dbReference type="EMBL" id="JBBKTX010000012">
    <property type="protein sequence ID" value="MFK4752899.1"/>
    <property type="molecule type" value="Genomic_DNA"/>
</dbReference>
<evidence type="ECO:0000313" key="3">
    <source>
        <dbReference type="Proteomes" id="UP001620597"/>
    </source>
</evidence>
<feature type="transmembrane region" description="Helical" evidence="1">
    <location>
        <begin position="6"/>
        <end position="23"/>
    </location>
</feature>
<dbReference type="RefSeq" id="WP_369855554.1">
    <property type="nucleotide sequence ID" value="NZ_JBBKTX010000012.1"/>
</dbReference>
<accession>A0ABW8NIV2</accession>